<reference evidence="2" key="1">
    <citation type="submission" date="2020-08" db="EMBL/GenBank/DDBJ databases">
        <title>Complete genome sequence of Sphingobium barthaii strain KK22, a high-molecular-weight polycyclic aromatic hydrocarbon-degrading soil bacterium.</title>
        <authorList>
            <person name="Mori J.F."/>
            <person name="Kanaly R.A."/>
        </authorList>
    </citation>
    <scope>NUCLEOTIDE SEQUENCE [LARGE SCALE GENOMIC DNA]</scope>
    <source>
        <strain evidence="2">KK22</strain>
        <plasmid evidence="2">p1</plasmid>
    </source>
</reference>
<dbReference type="AlphaFoldDB" id="A0A7M2GPF6"/>
<sequence length="53" mass="5634">MKDQILRATERAPQWLRNDLASKDAGVRAQAEEILATTIANALANGTGAPAED</sequence>
<evidence type="ECO:0000313" key="2">
    <source>
        <dbReference type="Proteomes" id="UP000593663"/>
    </source>
</evidence>
<protein>
    <submittedName>
        <fullName evidence="1">Uncharacterized protein</fullName>
    </submittedName>
</protein>
<geneLocation type="plasmid" evidence="1 2">
    <name>p1</name>
</geneLocation>
<dbReference type="Proteomes" id="UP000593663">
    <property type="component" value="Plasmid p1"/>
</dbReference>
<dbReference type="RefSeq" id="WP_162195970.1">
    <property type="nucleotide sequence ID" value="NZ_BATN01000007.1"/>
</dbReference>
<keyword evidence="1" id="KW-0614">Plasmid</keyword>
<proteinExistence type="predicted"/>
<organism evidence="1 2">
    <name type="scientific">Sphingobium fuliginis (strain ATCC 27551)</name>
    <dbReference type="NCBI Taxonomy" id="336203"/>
    <lineage>
        <taxon>Bacteria</taxon>
        <taxon>Pseudomonadati</taxon>
        <taxon>Pseudomonadota</taxon>
        <taxon>Alphaproteobacteria</taxon>
        <taxon>Sphingomonadales</taxon>
        <taxon>Sphingomonadaceae</taxon>
        <taxon>Sphingobium</taxon>
    </lineage>
</organism>
<evidence type="ECO:0000313" key="1">
    <source>
        <dbReference type="EMBL" id="QOT74646.1"/>
    </source>
</evidence>
<gene>
    <name evidence="1" type="ORF">H5V43_21495</name>
</gene>
<name>A0A7M2GPF6_SPHSA</name>
<dbReference type="EMBL" id="CP060037">
    <property type="protein sequence ID" value="QOT74646.1"/>
    <property type="molecule type" value="Genomic_DNA"/>
</dbReference>
<accession>A0A7M2GPF6</accession>
<dbReference type="KEGG" id="sbar:H5V43_21495"/>